<organism evidence="2 3">
    <name type="scientific">Roseovarius gaetbuli</name>
    <dbReference type="NCBI Taxonomy" id="1356575"/>
    <lineage>
        <taxon>Bacteria</taxon>
        <taxon>Pseudomonadati</taxon>
        <taxon>Pseudomonadota</taxon>
        <taxon>Alphaproteobacteria</taxon>
        <taxon>Rhodobacterales</taxon>
        <taxon>Roseobacteraceae</taxon>
        <taxon>Roseovarius</taxon>
    </lineage>
</organism>
<protein>
    <recommendedName>
        <fullName evidence="4">YMGG-like Gly-zipper domain-containing protein</fullName>
    </recommendedName>
</protein>
<sequence length="110" mass="11417">MKIPVCTFAALAVSFLSTLMLSEPAYAADPGYCQSVANDYARRNASGGAISGAVRGGVRGGLTGRIISGKKGGEKGARIGSTLGAISGASQRARSRDYLFQQAYADCMRY</sequence>
<feature type="signal peptide" evidence="1">
    <location>
        <begin position="1"/>
        <end position="27"/>
    </location>
</feature>
<name>A0A1X6ZSD0_9RHOB</name>
<keyword evidence="1" id="KW-0732">Signal</keyword>
<dbReference type="RefSeq" id="WP_139838151.1">
    <property type="nucleotide sequence ID" value="NZ_FWFJ01000028.1"/>
</dbReference>
<evidence type="ECO:0000256" key="1">
    <source>
        <dbReference type="SAM" id="SignalP"/>
    </source>
</evidence>
<dbReference type="AlphaFoldDB" id="A0A1X6ZSD0"/>
<proteinExistence type="predicted"/>
<dbReference type="Proteomes" id="UP000194012">
    <property type="component" value="Unassembled WGS sequence"/>
</dbReference>
<gene>
    <name evidence="2" type="ORF">ROG8370_02733</name>
</gene>
<accession>A0A1X6ZSD0</accession>
<keyword evidence="3" id="KW-1185">Reference proteome</keyword>
<evidence type="ECO:0000313" key="2">
    <source>
        <dbReference type="EMBL" id="SLN59402.1"/>
    </source>
</evidence>
<reference evidence="3" key="1">
    <citation type="submission" date="2017-03" db="EMBL/GenBank/DDBJ databases">
        <authorList>
            <person name="Rodrigo-Torres L."/>
            <person name="Arahal R.D."/>
            <person name="Lucena T."/>
        </authorList>
    </citation>
    <scope>NUCLEOTIDE SEQUENCE [LARGE SCALE GENOMIC DNA]</scope>
    <source>
        <strain evidence="3">CECT 8370</strain>
    </source>
</reference>
<dbReference type="EMBL" id="FWFJ01000028">
    <property type="protein sequence ID" value="SLN59402.1"/>
    <property type="molecule type" value="Genomic_DNA"/>
</dbReference>
<feature type="chain" id="PRO_5012394691" description="YMGG-like Gly-zipper domain-containing protein" evidence="1">
    <location>
        <begin position="28"/>
        <end position="110"/>
    </location>
</feature>
<evidence type="ECO:0000313" key="3">
    <source>
        <dbReference type="Proteomes" id="UP000194012"/>
    </source>
</evidence>
<evidence type="ECO:0008006" key="4">
    <source>
        <dbReference type="Google" id="ProtNLM"/>
    </source>
</evidence>